<dbReference type="Pfam" id="PF05648">
    <property type="entry name" value="PEX11"/>
    <property type="match status" value="1"/>
</dbReference>
<dbReference type="GO" id="GO:0016559">
    <property type="term" value="P:peroxisome fission"/>
    <property type="evidence" value="ECO:0007669"/>
    <property type="project" value="InterPro"/>
</dbReference>
<keyword evidence="3" id="KW-0576">Peroxisome</keyword>
<evidence type="ECO:0008006" key="6">
    <source>
        <dbReference type="Google" id="ProtNLM"/>
    </source>
</evidence>
<keyword evidence="2" id="KW-0472">Membrane</keyword>
<proteinExistence type="predicted"/>
<dbReference type="GO" id="GO:0005778">
    <property type="term" value="C:peroxisomal membrane"/>
    <property type="evidence" value="ECO:0007669"/>
    <property type="project" value="UniProtKB-SubCell"/>
</dbReference>
<dbReference type="EMBL" id="HACG01049214">
    <property type="protein sequence ID" value="CEK96079.1"/>
    <property type="molecule type" value="Transcribed_RNA"/>
</dbReference>
<gene>
    <name evidence="5" type="primary">ORF210278</name>
</gene>
<organism evidence="5">
    <name type="scientific">Arion vulgaris</name>
    <dbReference type="NCBI Taxonomy" id="1028688"/>
    <lineage>
        <taxon>Eukaryota</taxon>
        <taxon>Metazoa</taxon>
        <taxon>Spiralia</taxon>
        <taxon>Lophotrochozoa</taxon>
        <taxon>Mollusca</taxon>
        <taxon>Gastropoda</taxon>
        <taxon>Heterobranchia</taxon>
        <taxon>Euthyneura</taxon>
        <taxon>Panpulmonata</taxon>
        <taxon>Eupulmonata</taxon>
        <taxon>Stylommatophora</taxon>
        <taxon>Helicina</taxon>
        <taxon>Arionoidea</taxon>
        <taxon>Arionidae</taxon>
        <taxon>Arion</taxon>
    </lineage>
</organism>
<evidence type="ECO:0000313" key="5">
    <source>
        <dbReference type="EMBL" id="CEK96079.1"/>
    </source>
</evidence>
<protein>
    <recommendedName>
        <fullName evidence="6">Peroxisomal membrane protein 11B</fullName>
    </recommendedName>
</protein>
<reference evidence="5" key="1">
    <citation type="submission" date="2014-12" db="EMBL/GenBank/DDBJ databases">
        <title>Insight into the proteome of Arion vulgaris.</title>
        <authorList>
            <person name="Aradska J."/>
            <person name="Bulat T."/>
            <person name="Smidak R."/>
            <person name="Sarate P."/>
            <person name="Gangsoo J."/>
            <person name="Sialana F."/>
            <person name="Bilban M."/>
            <person name="Lubec G."/>
        </authorList>
    </citation>
    <scope>NUCLEOTIDE SEQUENCE</scope>
    <source>
        <tissue evidence="5">Skin</tissue>
    </source>
</reference>
<comment type="subcellular location">
    <subcellularLocation>
        <location evidence="4">Peroxisome membrane</location>
    </subcellularLocation>
</comment>
<name>A0A0B7BS85_9EUPU</name>
<dbReference type="PANTHER" id="PTHR12652:SF50">
    <property type="entry name" value="PEROXIN 11"/>
    <property type="match status" value="1"/>
</dbReference>
<dbReference type="PANTHER" id="PTHR12652">
    <property type="entry name" value="PEROXISOMAL BIOGENESIS FACTOR 11"/>
    <property type="match status" value="1"/>
</dbReference>
<evidence type="ECO:0000256" key="3">
    <source>
        <dbReference type="ARBA" id="ARBA00023140"/>
    </source>
</evidence>
<evidence type="ECO:0000256" key="1">
    <source>
        <dbReference type="ARBA" id="ARBA00022593"/>
    </source>
</evidence>
<accession>A0A0B7BS85</accession>
<evidence type="ECO:0000256" key="2">
    <source>
        <dbReference type="ARBA" id="ARBA00023136"/>
    </source>
</evidence>
<sequence length="251" mass="28476">MMDSEFLDTFVKFNSLASGRDKLFRLLQYGSKFGWWYLQQTDVTPEIVIKLQRLSSALSTTRKFMRLGKSIDFLHGANRSLYLTDAVLRWSITLSKLNQSVYLLFDHVIWAGRVGLATIDKDKWANLSSRFWIATIILNLVRDLYEIIQIFVQELKLKAVKSSRSQYKNGVSEHKQITKPFLTSTQVIMKCIVENQPVFLDLVRNLCDLVLPLEALGHIKASPGVQGLAGTVSSIIGIASSWNPLLRLIPS</sequence>
<dbReference type="InterPro" id="IPR008733">
    <property type="entry name" value="PEX11"/>
</dbReference>
<evidence type="ECO:0000256" key="4">
    <source>
        <dbReference type="ARBA" id="ARBA00046271"/>
    </source>
</evidence>
<dbReference type="AlphaFoldDB" id="A0A0B7BS85"/>
<keyword evidence="1" id="KW-0962">Peroxisome biogenesis</keyword>